<evidence type="ECO:0000256" key="2">
    <source>
        <dbReference type="ARBA" id="ARBA00001933"/>
    </source>
</evidence>
<comment type="similarity">
    <text evidence="4">Belongs to the serine/threonine dehydratase family.</text>
</comment>
<keyword evidence="8" id="KW-0021">Allosteric enzyme</keyword>
<dbReference type="InterPro" id="IPR036052">
    <property type="entry name" value="TrpB-like_PALP_sf"/>
</dbReference>
<comment type="pathway">
    <text evidence="3">Amino-acid degradation; L-threonine degradation via propanoate pathway; propanoate from L-threonine: step 1/4.</text>
</comment>
<comment type="function">
    <text evidence="11">Catalyzes the anaerobic formation of alpha-ketobutyrate and ammonia from threonine in a two-step reaction. The first step involved a dehydration of threonine and a production of enamine intermediates (aminocrotonate), which tautomerizes to its imine form (iminobutyrate). Both intermediates are unstable and short-lived. The second step is the nonenzymatic hydrolysis of the enamine/imine intermediates to form 2-ketobutyrate and free ammonia. In the low water environment of the cell, the second step is accelerated by RidA.</text>
</comment>
<dbReference type="FunFam" id="3.40.50.1100:FF:000007">
    <property type="entry name" value="L-threonine dehydratase catabolic TdcB"/>
    <property type="match status" value="1"/>
</dbReference>
<dbReference type="GO" id="GO:0070689">
    <property type="term" value="P:L-threonine catabolic process to propionate"/>
    <property type="evidence" value="ECO:0007669"/>
    <property type="project" value="UniProtKB-UniPathway"/>
</dbReference>
<dbReference type="InterPro" id="IPR044561">
    <property type="entry name" value="ACT_ThrD-II-like"/>
</dbReference>
<dbReference type="PANTHER" id="PTHR48078">
    <property type="entry name" value="THREONINE DEHYDRATASE, MITOCHONDRIAL-RELATED"/>
    <property type="match status" value="1"/>
</dbReference>
<keyword evidence="9" id="KW-0663">Pyridoxal phosphate</keyword>
<dbReference type="GO" id="GO:0006565">
    <property type="term" value="P:L-serine catabolic process"/>
    <property type="evidence" value="ECO:0007669"/>
    <property type="project" value="TreeGrafter"/>
</dbReference>
<evidence type="ECO:0000256" key="12">
    <source>
        <dbReference type="ARBA" id="ARBA00031427"/>
    </source>
</evidence>
<organism evidence="14 15">
    <name type="scientific">Sulfobacillus acidophilus</name>
    <dbReference type="NCBI Taxonomy" id="53633"/>
    <lineage>
        <taxon>Bacteria</taxon>
        <taxon>Bacillati</taxon>
        <taxon>Bacillota</taxon>
        <taxon>Clostridia</taxon>
        <taxon>Eubacteriales</taxon>
        <taxon>Clostridiales Family XVII. Incertae Sedis</taxon>
        <taxon>Sulfobacillus</taxon>
    </lineage>
</organism>
<evidence type="ECO:0000313" key="15">
    <source>
        <dbReference type="Proteomes" id="UP000241848"/>
    </source>
</evidence>
<dbReference type="InterPro" id="IPR005789">
    <property type="entry name" value="Thr_deHydtase_catblc"/>
</dbReference>
<comment type="catalytic activity">
    <reaction evidence="1">
        <text>L-threonine = 2-oxobutanoate + NH4(+)</text>
        <dbReference type="Rhea" id="RHEA:22108"/>
        <dbReference type="ChEBI" id="CHEBI:16763"/>
        <dbReference type="ChEBI" id="CHEBI:28938"/>
        <dbReference type="ChEBI" id="CHEBI:57926"/>
        <dbReference type="EC" id="4.3.1.19"/>
    </reaction>
</comment>
<dbReference type="InterPro" id="IPR001926">
    <property type="entry name" value="TrpB-like_PALP"/>
</dbReference>
<feature type="domain" description="Tryptophan synthase beta chain-like PALP" evidence="13">
    <location>
        <begin position="22"/>
        <end position="306"/>
    </location>
</feature>
<evidence type="ECO:0000259" key="13">
    <source>
        <dbReference type="Pfam" id="PF00291"/>
    </source>
</evidence>
<dbReference type="InterPro" id="IPR050147">
    <property type="entry name" value="Ser/Thr_Dehydratase"/>
</dbReference>
<gene>
    <name evidence="14" type="ORF">C7B45_10245</name>
</gene>
<dbReference type="GO" id="GO:0003941">
    <property type="term" value="F:L-serine ammonia-lyase activity"/>
    <property type="evidence" value="ECO:0007669"/>
    <property type="project" value="TreeGrafter"/>
</dbReference>
<dbReference type="UniPathway" id="UPA00052">
    <property type="reaction ID" value="UER00507"/>
</dbReference>
<dbReference type="NCBIfam" id="TIGR01127">
    <property type="entry name" value="ilvA_1Cterm"/>
    <property type="match status" value="1"/>
</dbReference>
<comment type="subunit">
    <text evidence="5">In the native structure, TdcB is in a dimeric form, whereas in the TdcB-AMP complex, it exists in a tetrameric form (dimer of dimers).</text>
</comment>
<accession>A0A2T2WH62</accession>
<keyword evidence="10 14" id="KW-0456">Lyase</keyword>
<dbReference type="GO" id="GO:0004794">
    <property type="term" value="F:threonine deaminase activity"/>
    <property type="evidence" value="ECO:0007669"/>
    <property type="project" value="UniProtKB-EC"/>
</dbReference>
<comment type="caution">
    <text evidence="14">The sequence shown here is derived from an EMBL/GenBank/DDBJ whole genome shotgun (WGS) entry which is preliminary data.</text>
</comment>
<dbReference type="GO" id="GO:0030170">
    <property type="term" value="F:pyridoxal phosphate binding"/>
    <property type="evidence" value="ECO:0007669"/>
    <property type="project" value="InterPro"/>
</dbReference>
<evidence type="ECO:0000256" key="5">
    <source>
        <dbReference type="ARBA" id="ARBA00011447"/>
    </source>
</evidence>
<evidence type="ECO:0000256" key="3">
    <source>
        <dbReference type="ARBA" id="ARBA00004958"/>
    </source>
</evidence>
<evidence type="ECO:0000256" key="11">
    <source>
        <dbReference type="ARBA" id="ARBA00025527"/>
    </source>
</evidence>
<dbReference type="SUPFAM" id="SSF53686">
    <property type="entry name" value="Tryptophan synthase beta subunit-like PLP-dependent enzymes"/>
    <property type="match status" value="1"/>
</dbReference>
<evidence type="ECO:0000256" key="9">
    <source>
        <dbReference type="ARBA" id="ARBA00022898"/>
    </source>
</evidence>
<dbReference type="CDD" id="cd04886">
    <property type="entry name" value="ACT_ThrD-II-like"/>
    <property type="match status" value="1"/>
</dbReference>
<evidence type="ECO:0000256" key="4">
    <source>
        <dbReference type="ARBA" id="ARBA00010869"/>
    </source>
</evidence>
<evidence type="ECO:0000256" key="7">
    <source>
        <dbReference type="ARBA" id="ARBA00022248"/>
    </source>
</evidence>
<dbReference type="CDD" id="cd01562">
    <property type="entry name" value="Thr-dehyd"/>
    <property type="match status" value="1"/>
</dbReference>
<dbReference type="EC" id="4.3.1.19" evidence="6"/>
<evidence type="ECO:0000256" key="10">
    <source>
        <dbReference type="ARBA" id="ARBA00023239"/>
    </source>
</evidence>
<evidence type="ECO:0000313" key="14">
    <source>
        <dbReference type="EMBL" id="PSR21582.1"/>
    </source>
</evidence>
<evidence type="ECO:0000256" key="8">
    <source>
        <dbReference type="ARBA" id="ARBA00022533"/>
    </source>
</evidence>
<dbReference type="Gene3D" id="3.40.50.1100">
    <property type="match status" value="2"/>
</dbReference>
<dbReference type="GO" id="GO:0009097">
    <property type="term" value="P:isoleucine biosynthetic process"/>
    <property type="evidence" value="ECO:0007669"/>
    <property type="project" value="TreeGrafter"/>
</dbReference>
<name>A0A2T2WH62_9FIRM</name>
<protein>
    <recommendedName>
        <fullName evidence="7">L-threonine dehydratase catabolic TdcB</fullName>
        <ecNumber evidence="6">4.3.1.19</ecNumber>
    </recommendedName>
    <alternativeName>
        <fullName evidence="12">Threonine deaminase</fullName>
    </alternativeName>
</protein>
<dbReference type="InterPro" id="IPR000634">
    <property type="entry name" value="Ser/Thr_deHydtase_PyrdxlP-BS"/>
</dbReference>
<sequence>MIHWPTLEDVRQAESALAGVTYRTPLQEFSYVNDLVGSRVFFKLENLQRSGSFKLRGAYNRIRQLRADELRRGVVAASAGNHAQGVALAAGLVGTTAVIVTPEGASLNKIEATRSYGAEVRQIGESFDDAFLEAERIATGTGRILIHAFDDPWVIAGQGTVGLEMLDERPTIETIIVPIGGGGLISGIALAVKAQNPRIRVVGVQAAGASAVLQSRQLGQIQTSATVRTIADGIAVKRPGELTFSMMERLVDEVVTVDEHDISRAILMFLERSKLLVEGAGAVGLAALLAGKISLGQETSAVVVSGGNIDVTLLSHIIEKGLVEEGRQLHLRTVIADRPGQLFRLLERVAQLKANVIRVNHERWDPLVAPQDVSVELMLETRDASHWRAIVDALTGDGYEVMVEPRESSQDLHTKNFDN</sequence>
<evidence type="ECO:0000256" key="1">
    <source>
        <dbReference type="ARBA" id="ARBA00001274"/>
    </source>
</evidence>
<dbReference type="Pfam" id="PF00291">
    <property type="entry name" value="PALP"/>
    <property type="match status" value="1"/>
</dbReference>
<evidence type="ECO:0000256" key="6">
    <source>
        <dbReference type="ARBA" id="ARBA00012096"/>
    </source>
</evidence>
<comment type="cofactor">
    <cofactor evidence="2">
        <name>pyridoxal 5'-phosphate</name>
        <dbReference type="ChEBI" id="CHEBI:597326"/>
    </cofactor>
</comment>
<dbReference type="PROSITE" id="PS00165">
    <property type="entry name" value="DEHYDRATASE_SER_THR"/>
    <property type="match status" value="1"/>
</dbReference>
<dbReference type="EMBL" id="PXYV01000031">
    <property type="protein sequence ID" value="PSR21582.1"/>
    <property type="molecule type" value="Genomic_DNA"/>
</dbReference>
<dbReference type="FunFam" id="3.40.50.1100:FF:000005">
    <property type="entry name" value="Threonine dehydratase catabolic"/>
    <property type="match status" value="1"/>
</dbReference>
<dbReference type="AlphaFoldDB" id="A0A2T2WH62"/>
<dbReference type="Proteomes" id="UP000241848">
    <property type="component" value="Unassembled WGS sequence"/>
</dbReference>
<reference evidence="14 15" key="1">
    <citation type="journal article" date="2014" name="BMC Genomics">
        <title>Comparison of environmental and isolate Sulfobacillus genomes reveals diverse carbon, sulfur, nitrogen, and hydrogen metabolisms.</title>
        <authorList>
            <person name="Justice N.B."/>
            <person name="Norman A."/>
            <person name="Brown C.T."/>
            <person name="Singh A."/>
            <person name="Thomas B.C."/>
            <person name="Banfield J.F."/>
        </authorList>
    </citation>
    <scope>NUCLEOTIDE SEQUENCE [LARGE SCALE GENOMIC DNA]</scope>
    <source>
        <strain evidence="14">AMDSBA3</strain>
    </source>
</reference>
<proteinExistence type="inferred from homology"/>
<dbReference type="PANTHER" id="PTHR48078:SF6">
    <property type="entry name" value="L-THREONINE DEHYDRATASE CATABOLIC TDCB"/>
    <property type="match status" value="1"/>
</dbReference>